<proteinExistence type="predicted"/>
<dbReference type="PANTHER" id="PTHR44942">
    <property type="entry name" value="METHYLTRANSF_11 DOMAIN-CONTAINING PROTEIN"/>
    <property type="match status" value="1"/>
</dbReference>
<evidence type="ECO:0000256" key="1">
    <source>
        <dbReference type="ARBA" id="ARBA00022603"/>
    </source>
</evidence>
<dbReference type="Pfam" id="PF13649">
    <property type="entry name" value="Methyltransf_25"/>
    <property type="match status" value="1"/>
</dbReference>
<sequence>MATATASSSANLPASSTKDITTTTATPTSAAHDLFDTLKTDEPYWANYLLARPTYSPSFYALLNAYRAASSPTFDLAHDIGTGPGQVARELATTLGYAHVIASDASAAHVAVAGRLHRDLVDSGRLSLHAATGEEVADAVDGKQLGAADAVFCAEAIPLMDAERAVDGFARLLRRGGVAAAWFYGRPFFAGEEGFGSAGECDAVYARIVNRLFKPMIAALGQKERKGWLRATGAMHSWLDSVAFPADVWERVERRKWNGSRTMDFYDLAECGVEVEPVSAVRDGEMVEEVEDPGFWQAEWTAGDVRRFIEVNLPKFWEGKDESRDEELEALYGELEKAMGGPDAKRKIGWPVVLLLATKK</sequence>
<dbReference type="SUPFAM" id="SSF53335">
    <property type="entry name" value="S-adenosyl-L-methionine-dependent methyltransferases"/>
    <property type="match status" value="1"/>
</dbReference>
<gene>
    <name evidence="5" type="ORF">UCRNP2_9869</name>
</gene>
<evidence type="ECO:0000256" key="3">
    <source>
        <dbReference type="SAM" id="MobiDB-lite"/>
    </source>
</evidence>
<evidence type="ECO:0000256" key="2">
    <source>
        <dbReference type="ARBA" id="ARBA00022679"/>
    </source>
</evidence>
<dbReference type="Gene3D" id="3.40.50.150">
    <property type="entry name" value="Vaccinia Virus protein VP39"/>
    <property type="match status" value="1"/>
</dbReference>
<dbReference type="Proteomes" id="UP000013521">
    <property type="component" value="Unassembled WGS sequence"/>
</dbReference>
<dbReference type="eggNOG" id="ENOG502SJ7Q">
    <property type="taxonomic scope" value="Eukaryota"/>
</dbReference>
<accession>R1G5N1</accession>
<dbReference type="HOGENOM" id="CLU_049344_0_0_1"/>
<dbReference type="GO" id="GO:0032259">
    <property type="term" value="P:methylation"/>
    <property type="evidence" value="ECO:0007669"/>
    <property type="project" value="UniProtKB-KW"/>
</dbReference>
<dbReference type="KEGG" id="npa:UCRNP2_9869"/>
<evidence type="ECO:0000259" key="4">
    <source>
        <dbReference type="Pfam" id="PF13649"/>
    </source>
</evidence>
<dbReference type="CDD" id="cd02440">
    <property type="entry name" value="AdoMet_MTases"/>
    <property type="match status" value="1"/>
</dbReference>
<feature type="domain" description="Methyltransferase" evidence="4">
    <location>
        <begin position="79"/>
        <end position="177"/>
    </location>
</feature>
<dbReference type="EMBL" id="KB916824">
    <property type="protein sequence ID" value="EOD43426.1"/>
    <property type="molecule type" value="Genomic_DNA"/>
</dbReference>
<feature type="compositionally biased region" description="Polar residues" evidence="3">
    <location>
        <begin position="1"/>
        <end position="13"/>
    </location>
</feature>
<name>R1G5N1_BOTPV</name>
<keyword evidence="1" id="KW-0489">Methyltransferase</keyword>
<evidence type="ECO:0000313" key="6">
    <source>
        <dbReference type="Proteomes" id="UP000013521"/>
    </source>
</evidence>
<organism evidence="5 6">
    <name type="scientific">Botryosphaeria parva (strain UCR-NP2)</name>
    <name type="common">Grapevine canker fungus</name>
    <name type="synonym">Neofusicoccum parvum</name>
    <dbReference type="NCBI Taxonomy" id="1287680"/>
    <lineage>
        <taxon>Eukaryota</taxon>
        <taxon>Fungi</taxon>
        <taxon>Dikarya</taxon>
        <taxon>Ascomycota</taxon>
        <taxon>Pezizomycotina</taxon>
        <taxon>Dothideomycetes</taxon>
        <taxon>Dothideomycetes incertae sedis</taxon>
        <taxon>Botryosphaeriales</taxon>
        <taxon>Botryosphaeriaceae</taxon>
        <taxon>Neofusicoccum</taxon>
    </lineage>
</organism>
<dbReference type="InterPro" id="IPR041698">
    <property type="entry name" value="Methyltransf_25"/>
</dbReference>
<dbReference type="PANTHER" id="PTHR44942:SF4">
    <property type="entry name" value="METHYLTRANSFERASE TYPE 11 DOMAIN-CONTAINING PROTEIN"/>
    <property type="match status" value="1"/>
</dbReference>
<feature type="region of interest" description="Disordered" evidence="3">
    <location>
        <begin position="1"/>
        <end position="23"/>
    </location>
</feature>
<dbReference type="AlphaFoldDB" id="R1G5N1"/>
<feature type="compositionally biased region" description="Low complexity" evidence="3">
    <location>
        <begin position="14"/>
        <end position="23"/>
    </location>
</feature>
<keyword evidence="2" id="KW-0808">Transferase</keyword>
<dbReference type="OrthoDB" id="10027013at2759"/>
<protein>
    <recommendedName>
        <fullName evidence="4">Methyltransferase domain-containing protein</fullName>
    </recommendedName>
</protein>
<dbReference type="OMA" id="WHSVERW"/>
<dbReference type="GO" id="GO:0008168">
    <property type="term" value="F:methyltransferase activity"/>
    <property type="evidence" value="ECO:0007669"/>
    <property type="project" value="UniProtKB-KW"/>
</dbReference>
<dbReference type="InterPro" id="IPR029063">
    <property type="entry name" value="SAM-dependent_MTases_sf"/>
</dbReference>
<reference evidence="6" key="1">
    <citation type="journal article" date="2013" name="Genome Announc.">
        <title>Draft genome sequence of Neofusicoccum parvum isolate UCR-NP2, a fungal vascular pathogen associated with grapevine cankers.</title>
        <authorList>
            <person name="Blanco-Ulate B."/>
            <person name="Rolshausen P."/>
            <person name="Cantu D."/>
        </authorList>
    </citation>
    <scope>NUCLEOTIDE SEQUENCE [LARGE SCALE GENOMIC DNA]</scope>
    <source>
        <strain evidence="6">UCR-NP2</strain>
    </source>
</reference>
<dbReference type="InterPro" id="IPR051052">
    <property type="entry name" value="Diverse_substrate_MTase"/>
</dbReference>
<evidence type="ECO:0000313" key="5">
    <source>
        <dbReference type="EMBL" id="EOD43426.1"/>
    </source>
</evidence>